<dbReference type="GO" id="GO:0031507">
    <property type="term" value="P:heterochromatin formation"/>
    <property type="evidence" value="ECO:0007669"/>
    <property type="project" value="TreeGrafter"/>
</dbReference>
<dbReference type="GeneID" id="26262490"/>
<keyword evidence="2 9" id="KW-0808">Transferase</keyword>
<dbReference type="GO" id="GO:0035098">
    <property type="term" value="C:ESC/E(Z) complex"/>
    <property type="evidence" value="ECO:0007669"/>
    <property type="project" value="TreeGrafter"/>
</dbReference>
<evidence type="ECO:0000256" key="6">
    <source>
        <dbReference type="SAM" id="MobiDB-lite"/>
    </source>
</evidence>
<dbReference type="InterPro" id="IPR001214">
    <property type="entry name" value="SET_dom"/>
</dbReference>
<evidence type="ECO:0000256" key="3">
    <source>
        <dbReference type="ARBA" id="ARBA00022691"/>
    </source>
</evidence>
<dbReference type="AlphaFoldDB" id="A0A0B2UD40"/>
<dbReference type="GO" id="GO:0046976">
    <property type="term" value="F:histone H3K27 methyltransferase activity"/>
    <property type="evidence" value="ECO:0007669"/>
    <property type="project" value="TreeGrafter"/>
</dbReference>
<dbReference type="PROSITE" id="PS50280">
    <property type="entry name" value="SET"/>
    <property type="match status" value="1"/>
</dbReference>
<dbReference type="PROSITE" id="PS51633">
    <property type="entry name" value="CXC"/>
    <property type="match status" value="1"/>
</dbReference>
<evidence type="ECO:0000256" key="4">
    <source>
        <dbReference type="ARBA" id="ARBA00023015"/>
    </source>
</evidence>
<dbReference type="SMART" id="SM00317">
    <property type="entry name" value="SET"/>
    <property type="match status" value="1"/>
</dbReference>
<keyword evidence="4" id="KW-0805">Transcription regulation</keyword>
<evidence type="ECO:0000259" key="7">
    <source>
        <dbReference type="PROSITE" id="PS50280"/>
    </source>
</evidence>
<evidence type="ECO:0000259" key="8">
    <source>
        <dbReference type="PROSITE" id="PS51633"/>
    </source>
</evidence>
<dbReference type="InterPro" id="IPR046341">
    <property type="entry name" value="SET_dom_sf"/>
</dbReference>
<dbReference type="InterPro" id="IPR026489">
    <property type="entry name" value="CXC_dom"/>
</dbReference>
<dbReference type="InParanoid" id="A0A0B2UD40"/>
<dbReference type="InterPro" id="IPR045318">
    <property type="entry name" value="EZH1/2-like"/>
</dbReference>
<gene>
    <name evidence="9" type="ORF">M896_110190</name>
</gene>
<dbReference type="GO" id="GO:0032259">
    <property type="term" value="P:methylation"/>
    <property type="evidence" value="ECO:0007669"/>
    <property type="project" value="UniProtKB-KW"/>
</dbReference>
<dbReference type="VEuPathDB" id="MicrosporidiaDB:M896_110190"/>
<comment type="caution">
    <text evidence="9">The sequence shown here is derived from an EMBL/GenBank/DDBJ whole genome shotgun (WGS) entry which is preliminary data.</text>
</comment>
<feature type="compositionally biased region" description="Polar residues" evidence="6">
    <location>
        <begin position="1"/>
        <end position="16"/>
    </location>
</feature>
<keyword evidence="1" id="KW-0489">Methyltransferase</keyword>
<name>A0A0B2UD40_9MICR</name>
<protein>
    <submittedName>
        <fullName evidence="9">Putative methyl transferase</fullName>
    </submittedName>
</protein>
<dbReference type="RefSeq" id="XP_014563033.1">
    <property type="nucleotide sequence ID" value="XM_014707547.1"/>
</dbReference>
<organism evidence="9 10">
    <name type="scientific">Ordospora colligata OC4</name>
    <dbReference type="NCBI Taxonomy" id="1354746"/>
    <lineage>
        <taxon>Eukaryota</taxon>
        <taxon>Fungi</taxon>
        <taxon>Fungi incertae sedis</taxon>
        <taxon>Microsporidia</taxon>
        <taxon>Ordosporidae</taxon>
        <taxon>Ordospora</taxon>
    </lineage>
</organism>
<dbReference type="Proteomes" id="UP000031056">
    <property type="component" value="Unassembled WGS sequence"/>
</dbReference>
<dbReference type="OrthoDB" id="308383at2759"/>
<dbReference type="SUPFAM" id="SSF82199">
    <property type="entry name" value="SET domain"/>
    <property type="match status" value="1"/>
</dbReference>
<evidence type="ECO:0000256" key="5">
    <source>
        <dbReference type="ARBA" id="ARBA00023163"/>
    </source>
</evidence>
<reference evidence="9 10" key="1">
    <citation type="journal article" date="2014" name="MBio">
        <title>The Ordospora colligata genome; evolution of extreme reduction in microsporidia and host-to-parasite horizontal gene transfer.</title>
        <authorList>
            <person name="Pombert J.-F."/>
            <person name="Haag K.L."/>
            <person name="Beidas S."/>
            <person name="Ebert D."/>
            <person name="Keeling P.J."/>
        </authorList>
    </citation>
    <scope>NUCLEOTIDE SEQUENCE [LARGE SCALE GENOMIC DNA]</scope>
    <source>
        <strain evidence="9 10">OC4</strain>
    </source>
</reference>
<evidence type="ECO:0000256" key="2">
    <source>
        <dbReference type="ARBA" id="ARBA00022679"/>
    </source>
</evidence>
<accession>A0A0B2UD40</accession>
<dbReference type="STRING" id="1354746.A0A0B2UD40"/>
<dbReference type="HOGENOM" id="CLU_030443_0_0_1"/>
<dbReference type="PANTHER" id="PTHR45747:SF4">
    <property type="entry name" value="HISTONE-LYSINE N-METHYLTRANSFERASE E(Z)"/>
    <property type="match status" value="1"/>
</dbReference>
<evidence type="ECO:0000256" key="1">
    <source>
        <dbReference type="ARBA" id="ARBA00022603"/>
    </source>
</evidence>
<proteinExistence type="predicted"/>
<feature type="domain" description="CXC" evidence="8">
    <location>
        <begin position="272"/>
        <end position="381"/>
    </location>
</feature>
<dbReference type="Pfam" id="PF00856">
    <property type="entry name" value="SET"/>
    <property type="match status" value="1"/>
</dbReference>
<keyword evidence="3" id="KW-0949">S-adenosyl-L-methionine</keyword>
<sequence>MGSQTHTNKSKILSTTTDKDHSSNNPFSNHRVDIESIITENYFDQNTISASLTREAGQSNTPSVYYFGPQINKIVIPKIDPGVSCIYFTYSDVNIQSEDDPVLHYIPYTSSTLLSAVIVKEYKGTDFDNKSCDGYQESARMTTNNTESDTKSTLNSIKYIRMQFCGVCLIFGCRWHAIIDGICIKPVGFEKDPYNAYMAEKVCHSDVCTKMNAHYARRVPEMSSLSTSEKNRLLIVYNQSKGDACITSLIFCIKHGKYVCCSQINSTYNSQVRIWPLKHIFKNNARNNYTKMDKKAFFTPCSHAGKCSKNNGCTCLINKTYCEMSCLCVECSNFFTGCSCTDGCRDVCKCSNGVRECTPICQCTGCDNKSIQLGLKAKTYVSSSKVAGCGLFAAECIEEGSFVIEYTGEIISDAEAERRGVFYDIKGCSYLFDLCIKNRKSQYAIDSKSIGNNSRFINHSVKHANLRAVAINVNGSRRIGFYAIKDIGIHQELYFDYGYSNGQKLKHGIID</sequence>
<dbReference type="GO" id="GO:0003682">
    <property type="term" value="F:chromatin binding"/>
    <property type="evidence" value="ECO:0007669"/>
    <property type="project" value="TreeGrafter"/>
</dbReference>
<feature type="domain" description="SET" evidence="7">
    <location>
        <begin position="377"/>
        <end position="498"/>
    </location>
</feature>
<keyword evidence="5" id="KW-0804">Transcription</keyword>
<evidence type="ECO:0000313" key="9">
    <source>
        <dbReference type="EMBL" id="KHN68991.1"/>
    </source>
</evidence>
<feature type="region of interest" description="Disordered" evidence="6">
    <location>
        <begin position="1"/>
        <end position="28"/>
    </location>
</feature>
<dbReference type="EMBL" id="JOKQ01000011">
    <property type="protein sequence ID" value="KHN68991.1"/>
    <property type="molecule type" value="Genomic_DNA"/>
</dbReference>
<keyword evidence="10" id="KW-1185">Reference proteome</keyword>
<evidence type="ECO:0000313" key="10">
    <source>
        <dbReference type="Proteomes" id="UP000031056"/>
    </source>
</evidence>
<dbReference type="Gene3D" id="2.170.270.10">
    <property type="entry name" value="SET domain"/>
    <property type="match status" value="1"/>
</dbReference>
<dbReference type="PANTHER" id="PTHR45747">
    <property type="entry name" value="HISTONE-LYSINE N-METHYLTRANSFERASE E(Z)"/>
    <property type="match status" value="1"/>
</dbReference>